<keyword evidence="2" id="KW-1185">Reference proteome</keyword>
<evidence type="ECO:0000313" key="2">
    <source>
        <dbReference type="Proteomes" id="UP001605036"/>
    </source>
</evidence>
<protein>
    <submittedName>
        <fullName evidence="1">Uncharacterized protein</fullName>
    </submittedName>
</protein>
<gene>
    <name evidence="1" type="ORF">R1flu_021956</name>
</gene>
<dbReference type="Proteomes" id="UP001605036">
    <property type="component" value="Unassembled WGS sequence"/>
</dbReference>
<dbReference type="AlphaFoldDB" id="A0ABD1ZQW1"/>
<organism evidence="1 2">
    <name type="scientific">Riccia fluitans</name>
    <dbReference type="NCBI Taxonomy" id="41844"/>
    <lineage>
        <taxon>Eukaryota</taxon>
        <taxon>Viridiplantae</taxon>
        <taxon>Streptophyta</taxon>
        <taxon>Embryophyta</taxon>
        <taxon>Marchantiophyta</taxon>
        <taxon>Marchantiopsida</taxon>
        <taxon>Marchantiidae</taxon>
        <taxon>Marchantiales</taxon>
        <taxon>Ricciaceae</taxon>
        <taxon>Riccia</taxon>
    </lineage>
</organism>
<proteinExistence type="predicted"/>
<accession>A0ABD1ZQW1</accession>
<evidence type="ECO:0000313" key="1">
    <source>
        <dbReference type="EMBL" id="KAL2653828.1"/>
    </source>
</evidence>
<name>A0ABD1ZQW1_9MARC</name>
<reference evidence="1 2" key="1">
    <citation type="submission" date="2024-09" db="EMBL/GenBank/DDBJ databases">
        <title>Chromosome-scale assembly of Riccia fluitans.</title>
        <authorList>
            <person name="Paukszto L."/>
            <person name="Sawicki J."/>
            <person name="Karawczyk K."/>
            <person name="Piernik-Szablinska J."/>
            <person name="Szczecinska M."/>
            <person name="Mazdziarz M."/>
        </authorList>
    </citation>
    <scope>NUCLEOTIDE SEQUENCE [LARGE SCALE GENOMIC DNA]</scope>
    <source>
        <strain evidence="1">Rf_01</strain>
        <tissue evidence="1">Aerial parts of the thallus</tissue>
    </source>
</reference>
<comment type="caution">
    <text evidence="1">The sequence shown here is derived from an EMBL/GenBank/DDBJ whole genome shotgun (WGS) entry which is preliminary data.</text>
</comment>
<dbReference type="EMBL" id="JBHFFA010000001">
    <property type="protein sequence ID" value="KAL2653828.1"/>
    <property type="molecule type" value="Genomic_DNA"/>
</dbReference>
<sequence length="145" mass="16058">MACGSVSYYWVEVAINLVGNTLESTPQFGLPPCFLRIPSSSLSQHGSFATLILAARSLVKKARLRILHTHSLVQGRPPCSHNLFQHSSQVSMSEPSGHFEIRSSGVSSMAKRLCQNWVDRDQPFHLPSVPFHRQLGLPCSFCVLI</sequence>